<dbReference type="SUPFAM" id="SSF57850">
    <property type="entry name" value="RING/U-box"/>
    <property type="match status" value="1"/>
</dbReference>
<evidence type="ECO:0000313" key="18">
    <source>
        <dbReference type="Proteomes" id="UP000596660"/>
    </source>
</evidence>
<keyword evidence="18" id="KW-1185">Reference proteome</keyword>
<dbReference type="EnsemblPlants" id="AUR62001395-RA">
    <property type="protein sequence ID" value="AUR62001395-RA:cds"/>
    <property type="gene ID" value="AUR62001395"/>
</dbReference>
<feature type="compositionally biased region" description="Basic and acidic residues" evidence="15">
    <location>
        <begin position="70"/>
        <end position="102"/>
    </location>
</feature>
<organism evidence="17 18">
    <name type="scientific">Chenopodium quinoa</name>
    <name type="common">Quinoa</name>
    <dbReference type="NCBI Taxonomy" id="63459"/>
    <lineage>
        <taxon>Eukaryota</taxon>
        <taxon>Viridiplantae</taxon>
        <taxon>Streptophyta</taxon>
        <taxon>Embryophyta</taxon>
        <taxon>Tracheophyta</taxon>
        <taxon>Spermatophyta</taxon>
        <taxon>Magnoliopsida</taxon>
        <taxon>eudicotyledons</taxon>
        <taxon>Gunneridae</taxon>
        <taxon>Pentapetalae</taxon>
        <taxon>Caryophyllales</taxon>
        <taxon>Chenopodiaceae</taxon>
        <taxon>Chenopodioideae</taxon>
        <taxon>Atripliceae</taxon>
        <taxon>Chenopodium</taxon>
    </lineage>
</organism>
<name>A0A803KQT9_CHEQI</name>
<dbReference type="GO" id="GO:0008270">
    <property type="term" value="F:zinc ion binding"/>
    <property type="evidence" value="ECO:0007669"/>
    <property type="project" value="UniProtKB-KW"/>
</dbReference>
<evidence type="ECO:0000256" key="2">
    <source>
        <dbReference type="ARBA" id="ARBA00004167"/>
    </source>
</evidence>
<evidence type="ECO:0000256" key="15">
    <source>
        <dbReference type="SAM" id="MobiDB-lite"/>
    </source>
</evidence>
<dbReference type="EC" id="2.3.2.27" evidence="4"/>
<comment type="similarity">
    <text evidence="13">Belongs to the RING-type zinc finger family. ATL subfamily.</text>
</comment>
<feature type="region of interest" description="Disordered" evidence="15">
    <location>
        <begin position="217"/>
        <end position="252"/>
    </location>
</feature>
<keyword evidence="10" id="KW-0862">Zinc</keyword>
<evidence type="ECO:0000256" key="14">
    <source>
        <dbReference type="PROSITE-ProRule" id="PRU00175"/>
    </source>
</evidence>
<evidence type="ECO:0000256" key="11">
    <source>
        <dbReference type="ARBA" id="ARBA00022989"/>
    </source>
</evidence>
<evidence type="ECO:0000259" key="16">
    <source>
        <dbReference type="PROSITE" id="PS50089"/>
    </source>
</evidence>
<evidence type="ECO:0000256" key="4">
    <source>
        <dbReference type="ARBA" id="ARBA00012483"/>
    </source>
</evidence>
<evidence type="ECO:0000256" key="12">
    <source>
        <dbReference type="ARBA" id="ARBA00023136"/>
    </source>
</evidence>
<proteinExistence type="inferred from homology"/>
<evidence type="ECO:0000256" key="6">
    <source>
        <dbReference type="ARBA" id="ARBA00022692"/>
    </source>
</evidence>
<dbReference type="PANTHER" id="PTHR46913:SF1">
    <property type="entry name" value="RING-H2 FINGER PROTEIN ATL16"/>
    <property type="match status" value="1"/>
</dbReference>
<dbReference type="GO" id="GO:0016020">
    <property type="term" value="C:membrane"/>
    <property type="evidence" value="ECO:0007669"/>
    <property type="project" value="UniProtKB-SubCell"/>
</dbReference>
<dbReference type="CDD" id="cd16461">
    <property type="entry name" value="RING-H2_EL5-like"/>
    <property type="match status" value="1"/>
</dbReference>
<comment type="pathway">
    <text evidence="3">Protein modification; protein ubiquitination.</text>
</comment>
<dbReference type="Gramene" id="AUR62001395-RA">
    <property type="protein sequence ID" value="AUR62001395-RA:cds"/>
    <property type="gene ID" value="AUR62001395"/>
</dbReference>
<dbReference type="InterPro" id="IPR013083">
    <property type="entry name" value="Znf_RING/FYVE/PHD"/>
</dbReference>
<comment type="catalytic activity">
    <reaction evidence="1">
        <text>S-ubiquitinyl-[E2 ubiquitin-conjugating enzyme]-L-cysteine + [acceptor protein]-L-lysine = [E2 ubiquitin-conjugating enzyme]-L-cysteine + N(6)-ubiquitinyl-[acceptor protein]-L-lysine.</text>
        <dbReference type="EC" id="2.3.2.27"/>
    </reaction>
</comment>
<evidence type="ECO:0000256" key="13">
    <source>
        <dbReference type="ARBA" id="ARBA00024209"/>
    </source>
</evidence>
<dbReference type="UniPathway" id="UPA00143"/>
<evidence type="ECO:0000256" key="3">
    <source>
        <dbReference type="ARBA" id="ARBA00004906"/>
    </source>
</evidence>
<keyword evidence="9" id="KW-0833">Ubl conjugation pathway</keyword>
<dbReference type="AlphaFoldDB" id="A0A803KQT9"/>
<evidence type="ECO:0000313" key="17">
    <source>
        <dbReference type="EnsemblPlants" id="AUR62001395-RA:cds"/>
    </source>
</evidence>
<dbReference type="Gene3D" id="3.30.40.10">
    <property type="entry name" value="Zinc/RING finger domain, C3HC4 (zinc finger)"/>
    <property type="match status" value="1"/>
</dbReference>
<evidence type="ECO:0000256" key="9">
    <source>
        <dbReference type="ARBA" id="ARBA00022786"/>
    </source>
</evidence>
<comment type="subcellular location">
    <subcellularLocation>
        <location evidence="2">Membrane</location>
        <topology evidence="2">Single-pass membrane protein</topology>
    </subcellularLocation>
</comment>
<keyword evidence="11" id="KW-1133">Transmembrane helix</keyword>
<dbReference type="PROSITE" id="PS50089">
    <property type="entry name" value="ZF_RING_2"/>
    <property type="match status" value="1"/>
</dbReference>
<accession>A0A803KQT9</accession>
<keyword evidence="7" id="KW-0479">Metal-binding</keyword>
<dbReference type="InterPro" id="IPR044600">
    <property type="entry name" value="ATL1/ATL16-like"/>
</dbReference>
<evidence type="ECO:0000256" key="8">
    <source>
        <dbReference type="ARBA" id="ARBA00022771"/>
    </source>
</evidence>
<protein>
    <recommendedName>
        <fullName evidence="4">RING-type E3 ubiquitin transferase</fullName>
        <ecNumber evidence="4">2.3.2.27</ecNumber>
    </recommendedName>
</protein>
<reference evidence="17" key="1">
    <citation type="journal article" date="2017" name="Nature">
        <title>The genome of Chenopodium quinoa.</title>
        <authorList>
            <person name="Jarvis D.E."/>
            <person name="Ho Y.S."/>
            <person name="Lightfoot D.J."/>
            <person name="Schmoeckel S.M."/>
            <person name="Li B."/>
            <person name="Borm T.J.A."/>
            <person name="Ohyanagi H."/>
            <person name="Mineta K."/>
            <person name="Michell C.T."/>
            <person name="Saber N."/>
            <person name="Kharbatia N.M."/>
            <person name="Rupper R.R."/>
            <person name="Sharp A.R."/>
            <person name="Dally N."/>
            <person name="Boughton B.A."/>
            <person name="Woo Y.H."/>
            <person name="Gao G."/>
            <person name="Schijlen E.G.W.M."/>
            <person name="Guo X."/>
            <person name="Momin A.A."/>
            <person name="Negrao S."/>
            <person name="Al-Babili S."/>
            <person name="Gehring C."/>
            <person name="Roessner U."/>
            <person name="Jung C."/>
            <person name="Murphy K."/>
            <person name="Arold S.T."/>
            <person name="Gojobori T."/>
            <person name="van der Linden C.G."/>
            <person name="van Loo E.N."/>
            <person name="Jellen E.N."/>
            <person name="Maughan P.J."/>
            <person name="Tester M."/>
        </authorList>
    </citation>
    <scope>NUCLEOTIDE SEQUENCE [LARGE SCALE GENOMIC DNA]</scope>
    <source>
        <strain evidence="17">cv. PI 614886</strain>
    </source>
</reference>
<dbReference type="Pfam" id="PF13639">
    <property type="entry name" value="zf-RING_2"/>
    <property type="match status" value="1"/>
</dbReference>
<keyword evidence="8 14" id="KW-0863">Zinc-finger</keyword>
<dbReference type="SMART" id="SM00184">
    <property type="entry name" value="RING"/>
    <property type="match status" value="1"/>
</dbReference>
<dbReference type="PANTHER" id="PTHR46913">
    <property type="entry name" value="RING-H2 FINGER PROTEIN ATL16"/>
    <property type="match status" value="1"/>
</dbReference>
<dbReference type="GO" id="GO:0061630">
    <property type="term" value="F:ubiquitin protein ligase activity"/>
    <property type="evidence" value="ECO:0007669"/>
    <property type="project" value="UniProtKB-EC"/>
</dbReference>
<sequence>MKVVSPMMLALMLREKRPTNNAMISYDIVKNRTQQQHRLMVGRASNRSGVHGTHLPAIDDIDNVEVEKEINKGKKDKEEKRKEVEETVDSHLSHSGQDKYPNEDPNVVSWRRQLAGQRRAAAVPAHRRGLDPAALKSLPVVVYNPKDFKGGLECAVCLSEVSEGEKARLLPKCNHGFHVECIDMWFHSHSTCPLCRDPVISTTSNSSYDDANHVLEVQDDDASYSSDSNSGSDDGTYDTPRAADAPNFPTNVLTRPRMDEMVIDIPSREFCEDCLSEAKTPVMTRLRSLRRLLSMGQGNKVAPSNCEVDQQA</sequence>
<dbReference type="FunFam" id="3.30.40.10:FF:000475">
    <property type="entry name" value="RING-H2 finger protein ATL3"/>
    <property type="match status" value="1"/>
</dbReference>
<reference evidence="17" key="2">
    <citation type="submission" date="2021-03" db="UniProtKB">
        <authorList>
            <consortium name="EnsemblPlants"/>
        </authorList>
    </citation>
    <scope>IDENTIFICATION</scope>
</reference>
<feature type="region of interest" description="Disordered" evidence="15">
    <location>
        <begin position="70"/>
        <end position="104"/>
    </location>
</feature>
<evidence type="ECO:0000256" key="1">
    <source>
        <dbReference type="ARBA" id="ARBA00000900"/>
    </source>
</evidence>
<evidence type="ECO:0000256" key="5">
    <source>
        <dbReference type="ARBA" id="ARBA00022679"/>
    </source>
</evidence>
<evidence type="ECO:0000256" key="10">
    <source>
        <dbReference type="ARBA" id="ARBA00022833"/>
    </source>
</evidence>
<dbReference type="Proteomes" id="UP000596660">
    <property type="component" value="Unplaced"/>
</dbReference>
<dbReference type="GO" id="GO:0016567">
    <property type="term" value="P:protein ubiquitination"/>
    <property type="evidence" value="ECO:0007669"/>
    <property type="project" value="UniProtKB-UniPathway"/>
</dbReference>
<dbReference type="InterPro" id="IPR001841">
    <property type="entry name" value="Znf_RING"/>
</dbReference>
<keyword evidence="6" id="KW-0812">Transmembrane</keyword>
<evidence type="ECO:0000256" key="7">
    <source>
        <dbReference type="ARBA" id="ARBA00022723"/>
    </source>
</evidence>
<feature type="domain" description="RING-type" evidence="16">
    <location>
        <begin position="154"/>
        <end position="196"/>
    </location>
</feature>
<feature type="compositionally biased region" description="Low complexity" evidence="15">
    <location>
        <begin position="223"/>
        <end position="239"/>
    </location>
</feature>
<keyword evidence="5" id="KW-0808">Transferase</keyword>
<keyword evidence="12" id="KW-0472">Membrane</keyword>